<accession>A0A0P7ARA9</accession>
<dbReference type="Gene3D" id="3.90.1150.200">
    <property type="match status" value="1"/>
</dbReference>
<protein>
    <recommendedName>
        <fullName evidence="1">YdhG-like domain-containing protein</fullName>
    </recommendedName>
</protein>
<proteinExistence type="predicted"/>
<dbReference type="Proteomes" id="UP000050280">
    <property type="component" value="Unassembled WGS sequence"/>
</dbReference>
<dbReference type="AlphaFoldDB" id="A0A0P7ARA9"/>
<name>A0A0P7ARA9_9FLAO</name>
<organism evidence="2 3">
    <name type="scientific">Croceitalea dokdonensis DOKDO 023</name>
    <dbReference type="NCBI Taxonomy" id="1300341"/>
    <lineage>
        <taxon>Bacteria</taxon>
        <taxon>Pseudomonadati</taxon>
        <taxon>Bacteroidota</taxon>
        <taxon>Flavobacteriia</taxon>
        <taxon>Flavobacteriales</taxon>
        <taxon>Flavobacteriaceae</taxon>
        <taxon>Croceitalea</taxon>
    </lineage>
</organism>
<dbReference type="EMBL" id="LDJX01000011">
    <property type="protein sequence ID" value="KPM30343.1"/>
    <property type="molecule type" value="Genomic_DNA"/>
</dbReference>
<sequence length="100" mass="11675">MNDSITNIQKTFETLLAEKFPELQPVNKWKQTMWHHNGDLVVSLVPLAKKVKFCFFNSPHLKLDKTQRWGTTTSSENLEIPNGTDIDWKQIEKLLTEILH</sequence>
<keyword evidence="3" id="KW-1185">Reference proteome</keyword>
<dbReference type="InterPro" id="IPR014922">
    <property type="entry name" value="YdhG-like"/>
</dbReference>
<dbReference type="RefSeq" id="WP_054560575.1">
    <property type="nucleotide sequence ID" value="NZ_LDJX01000011.1"/>
</dbReference>
<dbReference type="Pfam" id="PF08818">
    <property type="entry name" value="DUF1801"/>
    <property type="match status" value="1"/>
</dbReference>
<evidence type="ECO:0000259" key="1">
    <source>
        <dbReference type="Pfam" id="PF08818"/>
    </source>
</evidence>
<dbReference type="STRING" id="1300341.I595_3639"/>
<comment type="caution">
    <text evidence="2">The sequence shown here is derived from an EMBL/GenBank/DDBJ whole genome shotgun (WGS) entry which is preliminary data.</text>
</comment>
<feature type="domain" description="YdhG-like" evidence="1">
    <location>
        <begin position="14"/>
        <end position="97"/>
    </location>
</feature>
<gene>
    <name evidence="2" type="ORF">I595_3639</name>
</gene>
<dbReference type="SUPFAM" id="SSF159888">
    <property type="entry name" value="YdhG-like"/>
    <property type="match status" value="1"/>
</dbReference>
<evidence type="ECO:0000313" key="3">
    <source>
        <dbReference type="Proteomes" id="UP000050280"/>
    </source>
</evidence>
<reference evidence="2 3" key="1">
    <citation type="submission" date="2015-09" db="EMBL/GenBank/DDBJ databases">
        <title>Genome sequence of the marine flavobacterium Croceitalea dokdonensis DOKDO 023 that contains proton- and sodium-pumping rhodopsins.</title>
        <authorList>
            <person name="Kwon S.-K."/>
            <person name="Lee H.K."/>
            <person name="Kwak M.-J."/>
            <person name="Kim J.F."/>
        </authorList>
    </citation>
    <scope>NUCLEOTIDE SEQUENCE [LARGE SCALE GENOMIC DNA]</scope>
    <source>
        <strain evidence="2 3">DOKDO 023</strain>
    </source>
</reference>
<evidence type="ECO:0000313" key="2">
    <source>
        <dbReference type="EMBL" id="KPM30343.1"/>
    </source>
</evidence>